<evidence type="ECO:0000256" key="2">
    <source>
        <dbReference type="ARBA" id="ARBA00022448"/>
    </source>
</evidence>
<comment type="subcellular location">
    <subcellularLocation>
        <location evidence="1">Membrane</location>
        <topology evidence="1">Multi-pass membrane protein</topology>
    </subcellularLocation>
</comment>
<dbReference type="Pfam" id="PF16519">
    <property type="entry name" value="TRPM_tetra"/>
    <property type="match status" value="1"/>
</dbReference>
<feature type="compositionally biased region" description="Polar residues" evidence="8">
    <location>
        <begin position="1295"/>
        <end position="1322"/>
    </location>
</feature>
<feature type="domain" description="TRPM-like" evidence="13">
    <location>
        <begin position="487"/>
        <end position="750"/>
    </location>
</feature>
<evidence type="ECO:0000259" key="10">
    <source>
        <dbReference type="Pfam" id="PF00520"/>
    </source>
</evidence>
<keyword evidence="5" id="KW-0406">Ion transport</keyword>
<feature type="transmembrane region" description="Helical" evidence="9">
    <location>
        <begin position="1097"/>
        <end position="1122"/>
    </location>
</feature>
<feature type="transmembrane region" description="Helical" evidence="9">
    <location>
        <begin position="1156"/>
        <end position="1174"/>
    </location>
</feature>
<evidence type="ECO:0000259" key="11">
    <source>
        <dbReference type="Pfam" id="PF16519"/>
    </source>
</evidence>
<dbReference type="InterPro" id="IPR050927">
    <property type="entry name" value="TRPM"/>
</dbReference>
<evidence type="ECO:0000256" key="5">
    <source>
        <dbReference type="ARBA" id="ARBA00023065"/>
    </source>
</evidence>
<dbReference type="PANTHER" id="PTHR13800">
    <property type="entry name" value="TRANSIENT RECEPTOR POTENTIAL CATION CHANNEL, SUBFAMILY M, MEMBER 6"/>
    <property type="match status" value="1"/>
</dbReference>
<keyword evidence="3 9" id="KW-0812">Transmembrane</keyword>
<feature type="transmembrane region" description="Helical" evidence="9">
    <location>
        <begin position="961"/>
        <end position="983"/>
    </location>
</feature>
<keyword evidence="6 9" id="KW-0472">Membrane</keyword>
<dbReference type="GO" id="GO:0051262">
    <property type="term" value="P:protein tetramerization"/>
    <property type="evidence" value="ECO:0007669"/>
    <property type="project" value="InterPro"/>
</dbReference>
<dbReference type="GO" id="GO:0005886">
    <property type="term" value="C:plasma membrane"/>
    <property type="evidence" value="ECO:0007669"/>
    <property type="project" value="TreeGrafter"/>
</dbReference>
<feature type="region of interest" description="Disordered" evidence="8">
    <location>
        <begin position="1294"/>
        <end position="1360"/>
    </location>
</feature>
<dbReference type="InterPro" id="IPR041491">
    <property type="entry name" value="TRPM_SLOG"/>
</dbReference>
<feature type="domain" description="Ion transport" evidence="10">
    <location>
        <begin position="899"/>
        <end position="1131"/>
    </location>
</feature>
<dbReference type="InterPro" id="IPR037162">
    <property type="entry name" value="TRPM_tetra_sf"/>
</dbReference>
<proteinExistence type="evidence at transcript level"/>
<organism evidence="14">
    <name type="scientific">Octopus vulgaris</name>
    <name type="common">Common octopus</name>
    <dbReference type="NCBI Taxonomy" id="6645"/>
    <lineage>
        <taxon>Eukaryota</taxon>
        <taxon>Metazoa</taxon>
        <taxon>Spiralia</taxon>
        <taxon>Lophotrochozoa</taxon>
        <taxon>Mollusca</taxon>
        <taxon>Cephalopoda</taxon>
        <taxon>Coleoidea</taxon>
        <taxon>Octopodiformes</taxon>
        <taxon>Octopoda</taxon>
        <taxon>Incirrata</taxon>
        <taxon>Octopodidae</taxon>
        <taxon>Octopus</taxon>
    </lineage>
</organism>
<keyword evidence="4 9" id="KW-1133">Transmembrane helix</keyword>
<dbReference type="Pfam" id="PF25508">
    <property type="entry name" value="TRPM2"/>
    <property type="match status" value="1"/>
</dbReference>
<dbReference type="GO" id="GO:0030001">
    <property type="term" value="P:metal ion transport"/>
    <property type="evidence" value="ECO:0007669"/>
    <property type="project" value="TreeGrafter"/>
</dbReference>
<evidence type="ECO:0000259" key="12">
    <source>
        <dbReference type="Pfam" id="PF18139"/>
    </source>
</evidence>
<feature type="transmembrane region" description="Helical" evidence="9">
    <location>
        <begin position="898"/>
        <end position="917"/>
    </location>
</feature>
<dbReference type="PANTHER" id="PTHR13800:SF1">
    <property type="entry name" value="TRANSIENT RECEPTOR POTENTIAL CATION CHANNEL TRPM"/>
    <property type="match status" value="1"/>
</dbReference>
<dbReference type="EMBL" id="MN081860">
    <property type="protein sequence ID" value="QHX41567.1"/>
    <property type="molecule type" value="mRNA"/>
</dbReference>
<dbReference type="InterPro" id="IPR032415">
    <property type="entry name" value="TRPM_tetra"/>
</dbReference>
<keyword evidence="14" id="KW-0675">Receptor</keyword>
<dbReference type="Gene3D" id="1.20.5.1010">
    <property type="entry name" value="TRPM, tetramerisation domain"/>
    <property type="match status" value="1"/>
</dbReference>
<evidence type="ECO:0000313" key="14">
    <source>
        <dbReference type="EMBL" id="QHX41567.1"/>
    </source>
</evidence>
<keyword evidence="2" id="KW-0813">Transport</keyword>
<protein>
    <submittedName>
        <fullName evidence="14">Transient receptor potential cation channel subfamily M member 3-like</fullName>
    </submittedName>
</protein>
<dbReference type="InterPro" id="IPR005821">
    <property type="entry name" value="Ion_trans_dom"/>
</dbReference>
<feature type="domain" description="TRPM tetramerisation" evidence="11">
    <location>
        <begin position="1225"/>
        <end position="1280"/>
    </location>
</feature>
<dbReference type="Pfam" id="PF18139">
    <property type="entry name" value="LSDAT_euk"/>
    <property type="match status" value="1"/>
</dbReference>
<feature type="transmembrane region" description="Helical" evidence="9">
    <location>
        <begin position="929"/>
        <end position="949"/>
    </location>
</feature>
<evidence type="ECO:0000256" key="4">
    <source>
        <dbReference type="ARBA" id="ARBA00022989"/>
    </source>
</evidence>
<reference evidence="14" key="1">
    <citation type="submission" date="2019-06" db="EMBL/GenBank/DDBJ databases">
        <title>Sensory nociceptive neurons and pathways in the arm of the cephalopod Octopus vulgaris.</title>
        <authorList>
            <person name="Imperadore P."/>
            <person name="Di Cristina G."/>
            <person name="Fiorito G."/>
        </authorList>
    </citation>
    <scope>NUCLEOTIDE SEQUENCE</scope>
</reference>
<sequence length="1728" mass="196114">MNSYMSRKTISQTPSRLSLESPVLEYNNNLANSGSSLSLTMLQVNKEYHNQSRTSLASIFEDLAIIRRSFLKRGSDMCQRAWIERVFCKRECIRFIPSSRDHSKCCCGREEDRHVALTREIAADYTEERWHPLRHTEVKPTDAYGTIEFQGAPHPSKAQYVRLSSFDSKVEHILELLQKFWGLDLPKLLITVHGGILNFDLQPKLKRVFRKGLLKAAKTTGAWIVTGGTNTGVTRHVGDAISDLTTKAKNKVVAIGIASWGIVENKELLIGSDKIVPYHCVSSPKTNCAVLNSNHSYFLLIDNGTVGKYGGEILLRKKLEKYISQQKICINSGVKGRGVPVICVVLEGGANTIRSVLEYVTDSPPIPVVVCDGSGRAADLLAFTHKYTSDDGIMLEGIRDQLIVTIQKTFQYTQMQAEKLFIELMLCVKKKELITVFRLGEADMDLAILTALLKAVISYPSKDSGASAPDQLSLTLTWDRVDIARSHIFVYGQNWPEGSLEQAMMDALINDRVDFVKLLLENGVSMRTFLTIPRLEELYNTRHGPTNTLRYLIRDVKKNVASSYRCTLPDIGLVLQHLMGGGFVSSYLKKSFRQKYNALKKNVDFTAQGASLGNVVTSVPTLVNTKSVEELFSYPFHDLMVWAVLMKRQKMALFMWQHGEEAMAKALLACKLYKAMAHEADQDDLEVDISDELRKFAEEFQTLALELLEHCYKVDDDYTQQLLTYELKNFSDQTCLSLAVAANHREFVAHTCCQMLLNDMWMGGLRMRKNTALRVILGIFLPPYILLLEFKSKEELLLMPQTMEEHLDDMEEEASENDRVSISSFDEAENEYGEDIDNNSIGSTTVPAPPPTAINKDVDVLSNALHPITFPDKPLKKKSPLKPGKKLYEFYNAPITKFWAHTISYMTFLFCFTYIVLLRTLPVPRWQEYYVIAYIGTLALEKMRMVIAAEPVQLLMKLRVYLANIWNIWDTCAILFFSLGVCLRFNKDTLQASRLVYIVDVVLWYIRILEVLSVNKYLGPYLKIICKLLRDMSYFIIILFIVLISFGIVRQAVHYQHEDPSWHIARNVFFYPYWMIYGELFAEEIDPCTNPDMECSYGAWVAPALMCVYLLVANILLVNLLIARFNATFIRNNANSREIWKFQRYQLIIVYELRPLLPPPLILLSHLFLTLKFIKRRCQGKRDYFDNGLKLFLSHEDTEKLHAFEEENVEDYFREKDSKFQSSTDERIRVISDRVDSITTRMEDMYTKENAIKLSHQTIDYRLSRLEEIAAQMGDSLAVIEEVITTERHPVFSDADTNIDYTSDESLQPTEDNSSPKTTYPQKDQLAAPSLFRPSLSKRGSVSNRMGRLSDHRPSLLSKRSPSIGLKRSWSLCSRSPKFANTSPLQMKRPSLFQFHDAMQKASLQNYDTDCTGEPSSNLNMSKLQKRRNVTANLHVNLRPEEIQEDCFNSNNSPPNLSPTTCNASSVKFNEALPEKSVYSTAPIESDTRTATLVPGKTMTLDLLKPKDTQFNRDAESQSGAIIGHTPVSPLDTPNSPSSGVAFGSFSVYEKYQAGTSAGQMPSLLTSLNPEYTTITDDIDTSYLMDTSSPATSSIFFSDQDEKYFWNSEEKALKQAEEVEHHRMERVIRNRLRQISLDDTDGISDIAKIVVSEMEGNQKHTPPDAVVDVDEEDITLVNRPACIPQVTVENKDFKSSSVDRSLKNIEIKVIRASIDRGGSCDSDRDPQC</sequence>
<evidence type="ECO:0000256" key="9">
    <source>
        <dbReference type="SAM" id="Phobius"/>
    </source>
</evidence>
<accession>A0A6C0PNM5</accession>
<evidence type="ECO:0000259" key="13">
    <source>
        <dbReference type="Pfam" id="PF25508"/>
    </source>
</evidence>
<dbReference type="GO" id="GO:0005261">
    <property type="term" value="F:monoatomic cation channel activity"/>
    <property type="evidence" value="ECO:0007669"/>
    <property type="project" value="UniProtKB-ARBA"/>
</dbReference>
<dbReference type="Pfam" id="PF00520">
    <property type="entry name" value="Ion_trans"/>
    <property type="match status" value="1"/>
</dbReference>
<feature type="transmembrane region" description="Helical" evidence="9">
    <location>
        <begin position="1032"/>
        <end position="1049"/>
    </location>
</feature>
<evidence type="ECO:0000256" key="8">
    <source>
        <dbReference type="SAM" id="MobiDB-lite"/>
    </source>
</evidence>
<evidence type="ECO:0000256" key="1">
    <source>
        <dbReference type="ARBA" id="ARBA00004141"/>
    </source>
</evidence>
<name>A0A6C0PNM5_OCTVU</name>
<feature type="domain" description="TRPM SLOG" evidence="12">
    <location>
        <begin position="158"/>
        <end position="427"/>
    </location>
</feature>
<evidence type="ECO:0000256" key="7">
    <source>
        <dbReference type="ARBA" id="ARBA00023303"/>
    </source>
</evidence>
<evidence type="ECO:0000256" key="3">
    <source>
        <dbReference type="ARBA" id="ARBA00022692"/>
    </source>
</evidence>
<dbReference type="InterPro" id="IPR057366">
    <property type="entry name" value="TRPM-like"/>
</dbReference>
<evidence type="ECO:0000256" key="6">
    <source>
        <dbReference type="ARBA" id="ARBA00023136"/>
    </source>
</evidence>
<keyword evidence="7" id="KW-0407">Ion channel</keyword>